<dbReference type="EMBL" id="PEZY01000012">
    <property type="protein sequence ID" value="PIS05688.1"/>
    <property type="molecule type" value="Genomic_DNA"/>
</dbReference>
<name>A0A2H0W2X4_9BACT</name>
<accession>A0A2H0W2X4</accession>
<sequence length="113" mass="12637">MSILNTNRALFDGKLKDNSVVVTYHEVKCEFCGSKYNPGINEDSEKTGAPILVTDFANKQVCACCFPAIEESVKRLMPDVINWYANYLQRSKLELYDAIASLKPLIAIKNSLS</sequence>
<organism evidence="1 2">
    <name type="scientific">Candidatus Buchananbacteria bacterium CG10_big_fil_rev_8_21_14_0_10_33_19</name>
    <dbReference type="NCBI Taxonomy" id="1974525"/>
    <lineage>
        <taxon>Bacteria</taxon>
        <taxon>Candidatus Buchananiibacteriota</taxon>
    </lineage>
</organism>
<evidence type="ECO:0000313" key="1">
    <source>
        <dbReference type="EMBL" id="PIS05688.1"/>
    </source>
</evidence>
<evidence type="ECO:0000313" key="2">
    <source>
        <dbReference type="Proteomes" id="UP000229056"/>
    </source>
</evidence>
<dbReference type="AlphaFoldDB" id="A0A2H0W2X4"/>
<protein>
    <submittedName>
        <fullName evidence="1">Uncharacterized protein</fullName>
    </submittedName>
</protein>
<comment type="caution">
    <text evidence="1">The sequence shown here is derived from an EMBL/GenBank/DDBJ whole genome shotgun (WGS) entry which is preliminary data.</text>
</comment>
<dbReference type="Proteomes" id="UP000229056">
    <property type="component" value="Unassembled WGS sequence"/>
</dbReference>
<reference evidence="2" key="1">
    <citation type="submission" date="2017-09" db="EMBL/GenBank/DDBJ databases">
        <title>Depth-based differentiation of microbial function through sediment-hosted aquifers and enrichment of novel symbionts in the deep terrestrial subsurface.</title>
        <authorList>
            <person name="Probst A.J."/>
            <person name="Ladd B."/>
            <person name="Jarett J.K."/>
            <person name="Geller-Mcgrath D.E."/>
            <person name="Sieber C.M.K."/>
            <person name="Emerson J.B."/>
            <person name="Anantharaman K."/>
            <person name="Thomas B.C."/>
            <person name="Malmstrom R."/>
            <person name="Stieglmeier M."/>
            <person name="Klingl A."/>
            <person name="Woyke T."/>
            <person name="Ryan C.M."/>
            <person name="Banfield J.F."/>
        </authorList>
    </citation>
    <scope>NUCLEOTIDE SEQUENCE [LARGE SCALE GENOMIC DNA]</scope>
</reference>
<gene>
    <name evidence="1" type="ORF">COT80_02870</name>
</gene>
<proteinExistence type="predicted"/>